<reference evidence="4" key="1">
    <citation type="submission" date="2025-08" db="UniProtKB">
        <authorList>
            <consortium name="RefSeq"/>
        </authorList>
    </citation>
    <scope>IDENTIFICATION</scope>
    <source>
        <tissue evidence="4">Fruit stalk</tissue>
    </source>
</reference>
<feature type="signal peptide" evidence="1">
    <location>
        <begin position="1"/>
        <end position="23"/>
    </location>
</feature>
<dbReference type="PANTHER" id="PTHR31533:SF35">
    <property type="entry name" value="GPI-ANCHORED PROTEIN LLG2-RELATED"/>
    <property type="match status" value="1"/>
</dbReference>
<dbReference type="KEGG" id="dzi:111308447"/>
<dbReference type="AlphaFoldDB" id="A0A6P6ACH2"/>
<accession>A0A6P6ACH2</accession>
<evidence type="ECO:0000259" key="2">
    <source>
        <dbReference type="Pfam" id="PF26578"/>
    </source>
</evidence>
<dbReference type="InterPro" id="IPR039307">
    <property type="entry name" value="LORELEI-like"/>
</dbReference>
<sequence>MGLNQSFMHLIVFFFLVAGFASSSTHISNGAFESHGTAGRSLLQAKKACSEDFEHKNYTILTSKCKGPLYPAKGCCDALKEFACPFADKLNDLTTDCASTMFSYINLYGKYPPGLFANMCREGKEGLECPESTPSGMAVIKPTLPVLKSGFLVLLFHLF</sequence>
<keyword evidence="3" id="KW-1185">Reference proteome</keyword>
<keyword evidence="1" id="KW-0732">Signal</keyword>
<feature type="chain" id="PRO_5028080379" evidence="1">
    <location>
        <begin position="24"/>
        <end position="159"/>
    </location>
</feature>
<dbReference type="Proteomes" id="UP000515121">
    <property type="component" value="Unplaced"/>
</dbReference>
<dbReference type="PANTHER" id="PTHR31533">
    <property type="entry name" value="GPI-ANCHORED PROTEIN LLG1-RELATED-RELATED"/>
    <property type="match status" value="1"/>
</dbReference>
<feature type="domain" description="GPI-anchored protein LLG1-like" evidence="2">
    <location>
        <begin position="52"/>
        <end position="127"/>
    </location>
</feature>
<protein>
    <submittedName>
        <fullName evidence="4">GPI-anchored protein LLG2-like</fullName>
    </submittedName>
</protein>
<evidence type="ECO:0000313" key="3">
    <source>
        <dbReference type="Proteomes" id="UP000515121"/>
    </source>
</evidence>
<organism evidence="3 4">
    <name type="scientific">Durio zibethinus</name>
    <name type="common">Durian</name>
    <dbReference type="NCBI Taxonomy" id="66656"/>
    <lineage>
        <taxon>Eukaryota</taxon>
        <taxon>Viridiplantae</taxon>
        <taxon>Streptophyta</taxon>
        <taxon>Embryophyta</taxon>
        <taxon>Tracheophyta</taxon>
        <taxon>Spermatophyta</taxon>
        <taxon>Magnoliopsida</taxon>
        <taxon>eudicotyledons</taxon>
        <taxon>Gunneridae</taxon>
        <taxon>Pentapetalae</taxon>
        <taxon>rosids</taxon>
        <taxon>malvids</taxon>
        <taxon>Malvales</taxon>
        <taxon>Malvaceae</taxon>
        <taxon>Helicteroideae</taxon>
        <taxon>Durio</taxon>
    </lineage>
</organism>
<proteinExistence type="predicted"/>
<dbReference type="Pfam" id="PF26578">
    <property type="entry name" value="LLG1"/>
    <property type="match status" value="1"/>
</dbReference>
<dbReference type="GeneID" id="111308447"/>
<evidence type="ECO:0000313" key="4">
    <source>
        <dbReference type="RefSeq" id="XP_022762506.1"/>
    </source>
</evidence>
<name>A0A6P6ACH2_DURZI</name>
<dbReference type="InterPro" id="IPR058888">
    <property type="entry name" value="LLG1-like"/>
</dbReference>
<gene>
    <name evidence="4" type="primary">LOC111308447</name>
</gene>
<dbReference type="RefSeq" id="XP_022762506.1">
    <property type="nucleotide sequence ID" value="XM_022906771.1"/>
</dbReference>
<dbReference type="OrthoDB" id="585255at2759"/>
<evidence type="ECO:0000256" key="1">
    <source>
        <dbReference type="SAM" id="SignalP"/>
    </source>
</evidence>